<evidence type="ECO:0000313" key="7">
    <source>
        <dbReference type="EMBL" id="KAF9529172.1"/>
    </source>
</evidence>
<reference evidence="7" key="1">
    <citation type="submission" date="2020-11" db="EMBL/GenBank/DDBJ databases">
        <authorList>
            <consortium name="DOE Joint Genome Institute"/>
            <person name="Ahrendt S."/>
            <person name="Riley R."/>
            <person name="Andreopoulos W."/>
            <person name="Labutti K."/>
            <person name="Pangilinan J."/>
            <person name="Ruiz-Duenas F.J."/>
            <person name="Barrasa J.M."/>
            <person name="Sanchez-Garcia M."/>
            <person name="Camarero S."/>
            <person name="Miyauchi S."/>
            <person name="Serrano A."/>
            <person name="Linde D."/>
            <person name="Babiker R."/>
            <person name="Drula E."/>
            <person name="Ayuso-Fernandez I."/>
            <person name="Pacheco R."/>
            <person name="Padilla G."/>
            <person name="Ferreira P."/>
            <person name="Barriuso J."/>
            <person name="Kellner H."/>
            <person name="Castanera R."/>
            <person name="Alfaro M."/>
            <person name="Ramirez L."/>
            <person name="Pisabarro A.G."/>
            <person name="Kuo A."/>
            <person name="Tritt A."/>
            <person name="Lipzen A."/>
            <person name="He G."/>
            <person name="Yan M."/>
            <person name="Ng V."/>
            <person name="Cullen D."/>
            <person name="Martin F."/>
            <person name="Rosso M.-N."/>
            <person name="Henrissat B."/>
            <person name="Hibbett D."/>
            <person name="Martinez A.T."/>
            <person name="Grigoriev I.V."/>
        </authorList>
    </citation>
    <scope>NUCLEOTIDE SEQUENCE</scope>
    <source>
        <strain evidence="7">CBS 506.95</strain>
    </source>
</reference>
<dbReference type="OrthoDB" id="3437960at2759"/>
<dbReference type="AlphaFoldDB" id="A0A9P6JQ35"/>
<evidence type="ECO:0000313" key="8">
    <source>
        <dbReference type="Proteomes" id="UP000807306"/>
    </source>
</evidence>
<dbReference type="PANTHER" id="PTHR13421">
    <property type="entry name" value="SNRNA-ACTIVATING PROTEIN COMPLEX SUBUNIT 3"/>
    <property type="match status" value="1"/>
</dbReference>
<keyword evidence="3" id="KW-0805">Transcription regulation</keyword>
<evidence type="ECO:0000256" key="2">
    <source>
        <dbReference type="ARBA" id="ARBA00010410"/>
    </source>
</evidence>
<evidence type="ECO:0000256" key="6">
    <source>
        <dbReference type="ARBA" id="ARBA00023242"/>
    </source>
</evidence>
<name>A0A9P6JQ35_9AGAR</name>
<comment type="subcellular location">
    <subcellularLocation>
        <location evidence="1">Nucleus</location>
    </subcellularLocation>
</comment>
<dbReference type="GO" id="GO:0042796">
    <property type="term" value="P:snRNA transcription by RNA polymerase III"/>
    <property type="evidence" value="ECO:0007669"/>
    <property type="project" value="TreeGrafter"/>
</dbReference>
<evidence type="ECO:0000256" key="3">
    <source>
        <dbReference type="ARBA" id="ARBA00023015"/>
    </source>
</evidence>
<dbReference type="GO" id="GO:0000978">
    <property type="term" value="F:RNA polymerase II cis-regulatory region sequence-specific DNA binding"/>
    <property type="evidence" value="ECO:0007669"/>
    <property type="project" value="TreeGrafter"/>
</dbReference>
<dbReference type="EMBL" id="MU157847">
    <property type="protein sequence ID" value="KAF9529172.1"/>
    <property type="molecule type" value="Genomic_DNA"/>
</dbReference>
<dbReference type="GO" id="GO:0001006">
    <property type="term" value="F:RNA polymerase III type 3 promoter sequence-specific DNA binding"/>
    <property type="evidence" value="ECO:0007669"/>
    <property type="project" value="TreeGrafter"/>
</dbReference>
<protein>
    <submittedName>
        <fullName evidence="7">snRNA-activating protein of 50kDa MW C terminal-domain-containing protein</fullName>
    </submittedName>
</protein>
<organism evidence="7 8">
    <name type="scientific">Crepidotus variabilis</name>
    <dbReference type="NCBI Taxonomy" id="179855"/>
    <lineage>
        <taxon>Eukaryota</taxon>
        <taxon>Fungi</taxon>
        <taxon>Dikarya</taxon>
        <taxon>Basidiomycota</taxon>
        <taxon>Agaricomycotina</taxon>
        <taxon>Agaricomycetes</taxon>
        <taxon>Agaricomycetidae</taxon>
        <taxon>Agaricales</taxon>
        <taxon>Agaricineae</taxon>
        <taxon>Crepidotaceae</taxon>
        <taxon>Crepidotus</taxon>
    </lineage>
</organism>
<dbReference type="Pfam" id="PF12251">
    <property type="entry name" value="SNAPC3"/>
    <property type="match status" value="1"/>
</dbReference>
<gene>
    <name evidence="7" type="ORF">CPB83DRAFT_906148</name>
</gene>
<sequence length="376" mass="41827">MNPGQAQTLESLFGPPSELIDIGKFVGCALNQDQARDEGERDNVAHEIEDECSVDGIRESLFNVWNNPLLAAHLGKGHDKAVSNFHVSANLTKRTRKAEKSVSSTFSSGVEELQQSLDAVELKAFRLNTDSILFMRTSKNSDYNVLEKKGPVKTSDGAKGSQDVIITLSVYDKVAWAASYVKRSSQMSFCSSQTLEDVYRSIPCLTKEMPSGYDPSTSGCLLYLEGKVYQNEEQDGYSGKLFSHLDSLSKRRPNIIERSNANLHDSTFHSLNIRLREPYWMVHSGNCEHFVVFDQIRLAHIADPLSGYPFFLQVPPALLDLCRGCTKVPAYWSIVGDIRLGESPCVLCDFCWKSMGDSEEENVKVIPVTKPRAPAS</sequence>
<keyword evidence="5" id="KW-0804">Transcription</keyword>
<dbReference type="PANTHER" id="PTHR13421:SF16">
    <property type="entry name" value="SNRNA-ACTIVATING PROTEIN COMPLEX SUBUNIT 3"/>
    <property type="match status" value="1"/>
</dbReference>
<accession>A0A9P6JQ35</accession>
<keyword evidence="4" id="KW-0238">DNA-binding</keyword>
<keyword evidence="6" id="KW-0539">Nucleus</keyword>
<dbReference type="InterPro" id="IPR022042">
    <property type="entry name" value="snRNA-activating_su3"/>
</dbReference>
<dbReference type="GO" id="GO:0005634">
    <property type="term" value="C:nucleus"/>
    <property type="evidence" value="ECO:0007669"/>
    <property type="project" value="UniProtKB-SubCell"/>
</dbReference>
<dbReference type="GO" id="GO:0003681">
    <property type="term" value="F:bent DNA binding"/>
    <property type="evidence" value="ECO:0007669"/>
    <property type="project" value="TreeGrafter"/>
</dbReference>
<comment type="caution">
    <text evidence="7">The sequence shown here is derived from an EMBL/GenBank/DDBJ whole genome shotgun (WGS) entry which is preliminary data.</text>
</comment>
<dbReference type="GO" id="GO:0019185">
    <property type="term" value="C:snRNA-activating protein complex"/>
    <property type="evidence" value="ECO:0007669"/>
    <property type="project" value="TreeGrafter"/>
</dbReference>
<comment type="similarity">
    <text evidence="2">Belongs to the SNAPC3/SRD2 family.</text>
</comment>
<proteinExistence type="inferred from homology"/>
<evidence type="ECO:0000256" key="5">
    <source>
        <dbReference type="ARBA" id="ARBA00023163"/>
    </source>
</evidence>
<keyword evidence="8" id="KW-1185">Reference proteome</keyword>
<dbReference type="Proteomes" id="UP000807306">
    <property type="component" value="Unassembled WGS sequence"/>
</dbReference>
<evidence type="ECO:0000256" key="1">
    <source>
        <dbReference type="ARBA" id="ARBA00004123"/>
    </source>
</evidence>
<evidence type="ECO:0000256" key="4">
    <source>
        <dbReference type="ARBA" id="ARBA00023125"/>
    </source>
</evidence>
<dbReference type="GO" id="GO:0042795">
    <property type="term" value="P:snRNA transcription by RNA polymerase II"/>
    <property type="evidence" value="ECO:0007669"/>
    <property type="project" value="TreeGrafter"/>
</dbReference>
<dbReference type="GO" id="GO:0001046">
    <property type="term" value="F:core promoter sequence-specific DNA binding"/>
    <property type="evidence" value="ECO:0007669"/>
    <property type="project" value="TreeGrafter"/>
</dbReference>